<reference evidence="2" key="1">
    <citation type="submission" date="2021-06" db="EMBL/GenBank/DDBJ databases">
        <authorList>
            <person name="Kallberg Y."/>
            <person name="Tangrot J."/>
            <person name="Rosling A."/>
        </authorList>
    </citation>
    <scope>NUCLEOTIDE SEQUENCE</scope>
    <source>
        <strain evidence="2">MA453B</strain>
    </source>
</reference>
<proteinExistence type="predicted"/>
<name>A0A9N8YUR4_9GLOM</name>
<evidence type="ECO:0000256" key="1">
    <source>
        <dbReference type="SAM" id="Coils"/>
    </source>
</evidence>
<accession>A0A9N8YUR4</accession>
<dbReference type="EMBL" id="CAJVPY010000091">
    <property type="protein sequence ID" value="CAG8449303.1"/>
    <property type="molecule type" value="Genomic_DNA"/>
</dbReference>
<protein>
    <submittedName>
        <fullName evidence="2">20130_t:CDS:1</fullName>
    </submittedName>
</protein>
<feature type="coiled-coil region" evidence="1">
    <location>
        <begin position="1"/>
        <end position="56"/>
    </location>
</feature>
<organism evidence="2 3">
    <name type="scientific">Dentiscutata erythropus</name>
    <dbReference type="NCBI Taxonomy" id="1348616"/>
    <lineage>
        <taxon>Eukaryota</taxon>
        <taxon>Fungi</taxon>
        <taxon>Fungi incertae sedis</taxon>
        <taxon>Mucoromycota</taxon>
        <taxon>Glomeromycotina</taxon>
        <taxon>Glomeromycetes</taxon>
        <taxon>Diversisporales</taxon>
        <taxon>Gigasporaceae</taxon>
        <taxon>Dentiscutata</taxon>
    </lineage>
</organism>
<gene>
    <name evidence="2" type="ORF">DERYTH_LOCUS418</name>
</gene>
<evidence type="ECO:0000313" key="3">
    <source>
        <dbReference type="Proteomes" id="UP000789405"/>
    </source>
</evidence>
<sequence length="115" mass="13378">MEQLNRIRDEIEADINEDEVEEDKVERAEANKVNEVKEVEEAELEVEEEIEQLIFEIPSHHIRVMATSNYIWVDNNLETEEVTIDEAAIIKEICHQSDFSNSDNNSNVKILIPLL</sequence>
<dbReference type="Proteomes" id="UP000789405">
    <property type="component" value="Unassembled WGS sequence"/>
</dbReference>
<dbReference type="OrthoDB" id="10530291at2759"/>
<keyword evidence="1" id="KW-0175">Coiled coil</keyword>
<keyword evidence="3" id="KW-1185">Reference proteome</keyword>
<dbReference type="AlphaFoldDB" id="A0A9N8YUR4"/>
<evidence type="ECO:0000313" key="2">
    <source>
        <dbReference type="EMBL" id="CAG8449303.1"/>
    </source>
</evidence>
<comment type="caution">
    <text evidence="2">The sequence shown here is derived from an EMBL/GenBank/DDBJ whole genome shotgun (WGS) entry which is preliminary data.</text>
</comment>